<keyword evidence="3" id="KW-1185">Reference proteome</keyword>
<feature type="transmembrane region" description="Helical" evidence="1">
    <location>
        <begin position="115"/>
        <end position="132"/>
    </location>
</feature>
<accession>A0AAU7NWG6</accession>
<dbReference type="Pfam" id="PF10112">
    <property type="entry name" value="Halogen_Hydrol"/>
    <property type="match status" value="1"/>
</dbReference>
<dbReference type="Proteomes" id="UP001225378">
    <property type="component" value="Chromosome"/>
</dbReference>
<name>A0AAU7NWG6_9GAMM</name>
<protein>
    <submittedName>
        <fullName evidence="2">5-bromo-4-chloroindolyl phosphate hydrolysis family protein</fullName>
    </submittedName>
</protein>
<dbReference type="RefSeq" id="WP_349432006.1">
    <property type="nucleotide sequence ID" value="NZ_CP157743.1"/>
</dbReference>
<evidence type="ECO:0000256" key="1">
    <source>
        <dbReference type="SAM" id="Phobius"/>
    </source>
</evidence>
<feature type="transmembrane region" description="Helical" evidence="1">
    <location>
        <begin position="20"/>
        <end position="41"/>
    </location>
</feature>
<proteinExistence type="predicted"/>
<gene>
    <name evidence="2" type="ORF">Q9L42_004060</name>
</gene>
<evidence type="ECO:0000313" key="2">
    <source>
        <dbReference type="EMBL" id="XBS21308.1"/>
    </source>
</evidence>
<evidence type="ECO:0000313" key="3">
    <source>
        <dbReference type="Proteomes" id="UP001225378"/>
    </source>
</evidence>
<reference evidence="2 3" key="1">
    <citation type="journal article" date="2024" name="Microbiology">
        <title>Methylomarinum rosea sp. nov., a novel halophilic methanotrophic bacterium from the hypersaline Lake Elton.</title>
        <authorList>
            <person name="Suleimanov R.Z."/>
            <person name="Oshkin I.Y."/>
            <person name="Danilova O.V."/>
            <person name="Suzina N.E."/>
            <person name="Dedysh S.N."/>
        </authorList>
    </citation>
    <scope>NUCLEOTIDE SEQUENCE [LARGE SCALE GENOMIC DNA]</scope>
    <source>
        <strain evidence="2 3">Ch1-1</strain>
    </source>
</reference>
<feature type="transmembrane region" description="Helical" evidence="1">
    <location>
        <begin position="88"/>
        <end position="109"/>
    </location>
</feature>
<keyword evidence="1" id="KW-1133">Transmembrane helix</keyword>
<dbReference type="InterPro" id="IPR018770">
    <property type="entry name" value="ChloroindolylP_hydrolase"/>
</dbReference>
<dbReference type="AlphaFoldDB" id="A0AAU7NWG6"/>
<keyword evidence="1" id="KW-0812">Transmembrane</keyword>
<keyword evidence="1" id="KW-0472">Membrane</keyword>
<dbReference type="EMBL" id="CP157743">
    <property type="protein sequence ID" value="XBS21308.1"/>
    <property type="molecule type" value="Genomic_DNA"/>
</dbReference>
<dbReference type="KEGG" id="mech:Q9L42_004060"/>
<sequence length="284" mass="32053">MKPFYSRKPKRFVHDALQRYSPRGLLMYFLPAALIPATIIGLAKGHVATIIINASGFAGYMLAAWCIRQGLKAEALYQQNRIARPPRWPLKLVAAVMTALTTGLIAWLGVRQPPVSALLIAGGALLGMYLSYGFDPRREKKIAGAHGYSGDEIFRTLEESALIIRDIEQANDKIENPELNQRIERICEIANGILAEIEADPRDIRRARKFLNVYLDGARKVTEGYARTHRHSQSGELEQNFRNVLATIESVFQEQKQKLLEDDVFDLDVQIEVLNTQLKREGIR</sequence>
<organism evidence="2 3">
    <name type="scientific">Methylomarinum roseum</name>
    <dbReference type="NCBI Taxonomy" id="3067653"/>
    <lineage>
        <taxon>Bacteria</taxon>
        <taxon>Pseudomonadati</taxon>
        <taxon>Pseudomonadota</taxon>
        <taxon>Gammaproteobacteria</taxon>
        <taxon>Methylococcales</taxon>
        <taxon>Methylococcaceae</taxon>
        <taxon>Methylomarinum</taxon>
    </lineage>
</organism>
<feature type="transmembrane region" description="Helical" evidence="1">
    <location>
        <begin position="47"/>
        <end position="67"/>
    </location>
</feature>